<dbReference type="PANTHER" id="PTHR35040:SF8">
    <property type="entry name" value="SURFACE PROTEIN, PUTATIVE (AFU_ORTHOLOGUE AFUA_4G14085)-RELATED"/>
    <property type="match status" value="1"/>
</dbReference>
<dbReference type="Pfam" id="PF12138">
    <property type="entry name" value="Spherulin4"/>
    <property type="match status" value="1"/>
</dbReference>
<protein>
    <submittedName>
        <fullName evidence="1">Spherulation-specific family 4</fullName>
    </submittedName>
</protein>
<dbReference type="OrthoDB" id="5342184at2759"/>
<dbReference type="Proteomes" id="UP000326877">
    <property type="component" value="Unassembled WGS sequence"/>
</dbReference>
<organism evidence="1">
    <name type="scientific">Petromyces alliaceus</name>
    <name type="common">Aspergillus alliaceus</name>
    <dbReference type="NCBI Taxonomy" id="209559"/>
    <lineage>
        <taxon>Eukaryota</taxon>
        <taxon>Fungi</taxon>
        <taxon>Dikarya</taxon>
        <taxon>Ascomycota</taxon>
        <taxon>Pezizomycotina</taxon>
        <taxon>Eurotiomycetes</taxon>
        <taxon>Eurotiomycetidae</taxon>
        <taxon>Eurotiales</taxon>
        <taxon>Aspergillaceae</taxon>
        <taxon>Aspergillus</taxon>
        <taxon>Aspergillus subgen. Circumdati</taxon>
    </lineage>
</organism>
<reference evidence="1" key="1">
    <citation type="submission" date="2019-04" db="EMBL/GenBank/DDBJ databases">
        <title>Friends and foes A comparative genomics studyof 23 Aspergillus species from section Flavi.</title>
        <authorList>
            <consortium name="DOE Joint Genome Institute"/>
            <person name="Kjaerbolling I."/>
            <person name="Vesth T."/>
            <person name="Frisvad J.C."/>
            <person name="Nybo J.L."/>
            <person name="Theobald S."/>
            <person name="Kildgaard S."/>
            <person name="Isbrandt T."/>
            <person name="Kuo A."/>
            <person name="Sato A."/>
            <person name="Lyhne E.K."/>
            <person name="Kogle M.E."/>
            <person name="Wiebenga A."/>
            <person name="Kun R.S."/>
            <person name="Lubbers R.J."/>
            <person name="Makela M.R."/>
            <person name="Barry K."/>
            <person name="Chovatia M."/>
            <person name="Clum A."/>
            <person name="Daum C."/>
            <person name="Haridas S."/>
            <person name="He G."/>
            <person name="LaButti K."/>
            <person name="Lipzen A."/>
            <person name="Mondo S."/>
            <person name="Riley R."/>
            <person name="Salamov A."/>
            <person name="Simmons B.A."/>
            <person name="Magnuson J.K."/>
            <person name="Henrissat B."/>
            <person name="Mortensen U.H."/>
            <person name="Larsen T.O."/>
            <person name="Devries R.P."/>
            <person name="Grigoriev I.V."/>
            <person name="Machida M."/>
            <person name="Baker S.E."/>
            <person name="Andersen M.R."/>
        </authorList>
    </citation>
    <scope>NUCLEOTIDE SEQUENCE [LARGE SCALE GENOMIC DNA]</scope>
    <source>
        <strain evidence="1">IBT 14317</strain>
    </source>
</reference>
<dbReference type="AlphaFoldDB" id="A0A5N7BYV4"/>
<gene>
    <name evidence="1" type="ORF">BDV23DRAFT_186690</name>
</gene>
<name>A0A5N7BYV4_PETAA</name>
<evidence type="ECO:0000313" key="1">
    <source>
        <dbReference type="EMBL" id="KAE8387015.1"/>
    </source>
</evidence>
<proteinExistence type="predicted"/>
<accession>A0A5N7BYV4</accession>
<dbReference type="EMBL" id="ML735300">
    <property type="protein sequence ID" value="KAE8387015.1"/>
    <property type="molecule type" value="Genomic_DNA"/>
</dbReference>
<dbReference type="PANTHER" id="PTHR35040">
    <property type="match status" value="1"/>
</dbReference>
<dbReference type="InterPro" id="IPR021986">
    <property type="entry name" value="Spherulin4"/>
</dbReference>
<sequence length="233" mass="25998">MAPPSGIIVPLYIYPLSPTTWAPLYDSISAYPNLHFVVILNPNSGPGSSPAPDANYAREVARLNSYANVDTVGYIAIRYCKKPLQEVLEEIQTYATWAHDYVRTGLGVGGIFLDETPNHYSSEAAEYLAILQASIKSTPGFLAHRLVIHNPGTPPDAALANPEPDLILTCEEPYSRYRSNEVQRRLRQLHYDRTRCGAAYLFVTELFGEFYERFGPNSWTVFIEALQPTSTVP</sequence>